<keyword evidence="2" id="KW-1185">Reference proteome</keyword>
<name>A0A4Y2VYY1_ARAVE</name>
<comment type="caution">
    <text evidence="1">The sequence shown here is derived from an EMBL/GenBank/DDBJ whole genome shotgun (WGS) entry which is preliminary data.</text>
</comment>
<accession>A0A4Y2VYY1</accession>
<organism evidence="1 2">
    <name type="scientific">Araneus ventricosus</name>
    <name type="common">Orbweaver spider</name>
    <name type="synonym">Epeira ventricosa</name>
    <dbReference type="NCBI Taxonomy" id="182803"/>
    <lineage>
        <taxon>Eukaryota</taxon>
        <taxon>Metazoa</taxon>
        <taxon>Ecdysozoa</taxon>
        <taxon>Arthropoda</taxon>
        <taxon>Chelicerata</taxon>
        <taxon>Arachnida</taxon>
        <taxon>Araneae</taxon>
        <taxon>Araneomorphae</taxon>
        <taxon>Entelegynae</taxon>
        <taxon>Araneoidea</taxon>
        <taxon>Araneidae</taxon>
        <taxon>Araneus</taxon>
    </lineage>
</organism>
<evidence type="ECO:0000313" key="1">
    <source>
        <dbReference type="EMBL" id="GBO30125.1"/>
    </source>
</evidence>
<feature type="non-terminal residue" evidence="1">
    <location>
        <position position="46"/>
    </location>
</feature>
<dbReference type="AlphaFoldDB" id="A0A4Y2VYY1"/>
<dbReference type="EMBL" id="BGPR01053314">
    <property type="protein sequence ID" value="GBO30125.1"/>
    <property type="molecule type" value="Genomic_DNA"/>
</dbReference>
<dbReference type="Proteomes" id="UP000499080">
    <property type="component" value="Unassembled WGS sequence"/>
</dbReference>
<reference evidence="1 2" key="1">
    <citation type="journal article" date="2019" name="Sci. Rep.">
        <title>Orb-weaving spider Araneus ventricosus genome elucidates the spidroin gene catalogue.</title>
        <authorList>
            <person name="Kono N."/>
            <person name="Nakamura H."/>
            <person name="Ohtoshi R."/>
            <person name="Moran D.A.P."/>
            <person name="Shinohara A."/>
            <person name="Yoshida Y."/>
            <person name="Fujiwara M."/>
            <person name="Mori M."/>
            <person name="Tomita M."/>
            <person name="Arakawa K."/>
        </authorList>
    </citation>
    <scope>NUCLEOTIDE SEQUENCE [LARGE SCALE GENOMIC DNA]</scope>
</reference>
<protein>
    <submittedName>
        <fullName evidence="1">Uncharacterized protein</fullName>
    </submittedName>
</protein>
<sequence length="46" mass="4845">MLRVSAAFAQQHRAGLCCFGCATVSGDVRCELFWYLACAAANASSS</sequence>
<proteinExistence type="predicted"/>
<gene>
    <name evidence="1" type="ORF">AVEN_195262_1</name>
</gene>
<evidence type="ECO:0000313" key="2">
    <source>
        <dbReference type="Proteomes" id="UP000499080"/>
    </source>
</evidence>